<dbReference type="Proteomes" id="UP000310121">
    <property type="component" value="Unassembled WGS sequence"/>
</dbReference>
<dbReference type="AlphaFoldDB" id="A0A4S9T7M8"/>
<comment type="caution">
    <text evidence="3">The sequence shown here is derived from an EMBL/GenBank/DDBJ whole genome shotgun (WGS) entry which is preliminary data.</text>
</comment>
<dbReference type="PANTHER" id="PTHR24320">
    <property type="entry name" value="RETINOL DEHYDROGENASE"/>
    <property type="match status" value="1"/>
</dbReference>
<proteinExistence type="inferred from homology"/>
<name>A0A4S9T7M8_AURPU</name>
<accession>A0A4S9T7M8</accession>
<organism evidence="3 4">
    <name type="scientific">Aureobasidium pullulans</name>
    <name type="common">Black yeast</name>
    <name type="synonym">Pullularia pullulans</name>
    <dbReference type="NCBI Taxonomy" id="5580"/>
    <lineage>
        <taxon>Eukaryota</taxon>
        <taxon>Fungi</taxon>
        <taxon>Dikarya</taxon>
        <taxon>Ascomycota</taxon>
        <taxon>Pezizomycotina</taxon>
        <taxon>Dothideomycetes</taxon>
        <taxon>Dothideomycetidae</taxon>
        <taxon>Dothideales</taxon>
        <taxon>Saccotheciaceae</taxon>
        <taxon>Aureobasidium</taxon>
    </lineage>
</organism>
<dbReference type="InterPro" id="IPR036291">
    <property type="entry name" value="NAD(P)-bd_dom_sf"/>
</dbReference>
<sequence>SASRHHGQSVAYITRRLWNFVHSTTLINSDTVSTQIFSQLIMSPPTQAYRPYLDRHQNLAGPGDERPTAIEVVKDLGLVGKLSDKTILITGCSAGLGVQAARALYLTGAKLYITVRNEQKGQKAIEAIIKDAPQGRTVEMVHMDLGDFDSVRTAAKDFLSRSDRLDILINNAGVMNAPKGKTVSGFENHMGANHLGHFLFFQLLKPLLLSSSTPTQTSRVVNLSSYGHTMSPIRFDDMDFENAEYNPWVAYGQSKTANIYMANSIDRLYGSQGLHAVSVHPGVIFDTELIRHTTDDILAGLGGKGPFEKSEKSPEQGAATTVWAALTPHFDNNGGVYCADVGESVAAGENAPLGGPEYVSHAYDQKAEDRLWEFSCKAVGV</sequence>
<dbReference type="GO" id="GO:0016491">
    <property type="term" value="F:oxidoreductase activity"/>
    <property type="evidence" value="ECO:0007669"/>
    <property type="project" value="UniProtKB-KW"/>
</dbReference>
<dbReference type="EMBL" id="QZBN01001629">
    <property type="protein sequence ID" value="THZ19856.1"/>
    <property type="molecule type" value="Genomic_DNA"/>
</dbReference>
<evidence type="ECO:0000256" key="1">
    <source>
        <dbReference type="ARBA" id="ARBA00006484"/>
    </source>
</evidence>
<evidence type="ECO:0000256" key="2">
    <source>
        <dbReference type="ARBA" id="ARBA00023002"/>
    </source>
</evidence>
<protein>
    <submittedName>
        <fullName evidence="3">Putative short-chain dehydrogenase/reductase</fullName>
    </submittedName>
</protein>
<dbReference type="PANTHER" id="PTHR24320:SF272">
    <property type="entry name" value="NAD(P)-BINDING ROSSMANN-FOLD SUPERFAMILY PROTEIN"/>
    <property type="match status" value="1"/>
</dbReference>
<gene>
    <name evidence="3" type="ORF">D6C90_09659</name>
</gene>
<evidence type="ECO:0000313" key="3">
    <source>
        <dbReference type="EMBL" id="THZ19856.1"/>
    </source>
</evidence>
<evidence type="ECO:0000313" key="4">
    <source>
        <dbReference type="Proteomes" id="UP000310121"/>
    </source>
</evidence>
<reference evidence="3 4" key="1">
    <citation type="submission" date="2018-10" db="EMBL/GenBank/DDBJ databases">
        <title>Fifty Aureobasidium pullulans genomes reveal a recombining polyextremotolerant generalist.</title>
        <authorList>
            <person name="Gostincar C."/>
            <person name="Turk M."/>
            <person name="Zajc J."/>
            <person name="Gunde-Cimerman N."/>
        </authorList>
    </citation>
    <scope>NUCLEOTIDE SEQUENCE [LARGE SCALE GENOMIC DNA]</scope>
    <source>
        <strain evidence="3 4">EXF-3844</strain>
    </source>
</reference>
<keyword evidence="2" id="KW-0560">Oxidoreductase</keyword>
<feature type="non-terminal residue" evidence="3">
    <location>
        <position position="1"/>
    </location>
</feature>
<dbReference type="PRINTS" id="PR00081">
    <property type="entry name" value="GDHRDH"/>
</dbReference>
<dbReference type="Gene3D" id="3.40.50.720">
    <property type="entry name" value="NAD(P)-binding Rossmann-like Domain"/>
    <property type="match status" value="1"/>
</dbReference>
<comment type="similarity">
    <text evidence="1">Belongs to the short-chain dehydrogenases/reductases (SDR) family.</text>
</comment>
<dbReference type="InterPro" id="IPR002347">
    <property type="entry name" value="SDR_fam"/>
</dbReference>
<dbReference type="SUPFAM" id="SSF51735">
    <property type="entry name" value="NAD(P)-binding Rossmann-fold domains"/>
    <property type="match status" value="1"/>
</dbReference>
<dbReference type="Pfam" id="PF00106">
    <property type="entry name" value="adh_short"/>
    <property type="match status" value="1"/>
</dbReference>